<protein>
    <submittedName>
        <fullName evidence="6">Flagellar basal-body rod protein FlgG</fullName>
    </submittedName>
</protein>
<dbReference type="PANTHER" id="PTHR30435:SF19">
    <property type="entry name" value="FLAGELLAR BASAL-BODY ROD PROTEIN FLGG"/>
    <property type="match status" value="1"/>
</dbReference>
<dbReference type="Proteomes" id="UP000196365">
    <property type="component" value="Unassembled WGS sequence"/>
</dbReference>
<dbReference type="InterPro" id="IPR037925">
    <property type="entry name" value="FlgE/F/G-like"/>
</dbReference>
<reference evidence="6 7" key="1">
    <citation type="submission" date="2017-02" db="EMBL/GenBank/DDBJ databases">
        <authorList>
            <person name="Peterson S.W."/>
        </authorList>
    </citation>
    <scope>NUCLEOTIDE SEQUENCE [LARGE SCALE GENOMIC DNA]</scope>
    <source>
        <strain evidence="6 7">DSM 15102</strain>
    </source>
</reference>
<dbReference type="InterPro" id="IPR010930">
    <property type="entry name" value="Flg_bb/hook_C_dom"/>
</dbReference>
<keyword evidence="2" id="KW-0975">Bacterial flagellum</keyword>
<dbReference type="GO" id="GO:0071978">
    <property type="term" value="P:bacterial-type flagellum-dependent swarming motility"/>
    <property type="evidence" value="ECO:0007669"/>
    <property type="project" value="TreeGrafter"/>
</dbReference>
<dbReference type="NCBIfam" id="TIGR03506">
    <property type="entry name" value="FlgEFG_subfam"/>
    <property type="match status" value="1"/>
</dbReference>
<comment type="similarity">
    <text evidence="1 2">Belongs to the flagella basal body rod proteins family.</text>
</comment>
<dbReference type="GO" id="GO:0030694">
    <property type="term" value="C:bacterial-type flagellum basal body, rod"/>
    <property type="evidence" value="ECO:0007669"/>
    <property type="project" value="InterPro"/>
</dbReference>
<evidence type="ECO:0000256" key="2">
    <source>
        <dbReference type="RuleBase" id="RU362116"/>
    </source>
</evidence>
<evidence type="ECO:0000256" key="1">
    <source>
        <dbReference type="ARBA" id="ARBA00009677"/>
    </source>
</evidence>
<name>A0A1T4LCF9_9FIRM</name>
<evidence type="ECO:0000259" key="5">
    <source>
        <dbReference type="Pfam" id="PF22692"/>
    </source>
</evidence>
<dbReference type="PANTHER" id="PTHR30435">
    <property type="entry name" value="FLAGELLAR PROTEIN"/>
    <property type="match status" value="1"/>
</dbReference>
<organism evidence="6 7">
    <name type="scientific">Garciella nitratireducens DSM 15102</name>
    <dbReference type="NCBI Taxonomy" id="1121911"/>
    <lineage>
        <taxon>Bacteria</taxon>
        <taxon>Bacillati</taxon>
        <taxon>Bacillota</taxon>
        <taxon>Clostridia</taxon>
        <taxon>Eubacteriales</taxon>
        <taxon>Eubacteriaceae</taxon>
        <taxon>Garciella</taxon>
    </lineage>
</organism>
<evidence type="ECO:0000313" key="6">
    <source>
        <dbReference type="EMBL" id="SJZ52375.1"/>
    </source>
</evidence>
<dbReference type="InterPro" id="IPR001444">
    <property type="entry name" value="Flag_bb_rod_N"/>
</dbReference>
<comment type="subcellular location">
    <subcellularLocation>
        <location evidence="2">Bacterial flagellum basal body</location>
    </subcellularLocation>
</comment>
<evidence type="ECO:0000313" key="7">
    <source>
        <dbReference type="Proteomes" id="UP000196365"/>
    </source>
</evidence>
<keyword evidence="6" id="KW-0282">Flagellum</keyword>
<dbReference type="Pfam" id="PF00460">
    <property type="entry name" value="Flg_bb_rod"/>
    <property type="match status" value="1"/>
</dbReference>
<feature type="domain" description="Flagellar basal-body/hook protein C-terminal" evidence="4">
    <location>
        <begin position="202"/>
        <end position="246"/>
    </location>
</feature>
<dbReference type="SUPFAM" id="SSF117143">
    <property type="entry name" value="Flagellar hook protein flgE"/>
    <property type="match status" value="1"/>
</dbReference>
<dbReference type="NCBIfam" id="TIGR02490">
    <property type="entry name" value="flgF"/>
    <property type="match status" value="1"/>
</dbReference>
<evidence type="ECO:0000259" key="4">
    <source>
        <dbReference type="Pfam" id="PF06429"/>
    </source>
</evidence>
<keyword evidence="6" id="KW-0969">Cilium</keyword>
<keyword evidence="6" id="KW-0966">Cell projection</keyword>
<keyword evidence="7" id="KW-1185">Reference proteome</keyword>
<gene>
    <name evidence="6" type="ORF">SAMN02745973_00894</name>
</gene>
<feature type="domain" description="Flagellar basal body rod protein N-terminal" evidence="3">
    <location>
        <begin position="5"/>
        <end position="35"/>
    </location>
</feature>
<dbReference type="InterPro" id="IPR012836">
    <property type="entry name" value="FlgF"/>
</dbReference>
<dbReference type="EMBL" id="FUWV01000004">
    <property type="protein sequence ID" value="SJZ52375.1"/>
    <property type="molecule type" value="Genomic_DNA"/>
</dbReference>
<sequence length="252" mass="28216">MIRGLYTSAMGMITQQKRQENVSNNLANIETNGFKKQEIIAKAFDQMIVKNRAKISENILSPIGKIHLGVMIDGVYTDFEQGPLEETSHSLDLAIQGGGFFTIELPNGQLAYTRDGSFQINENGQLITKQGYLVLDHNLQSISLENERVQIDKNGSITSDSGQKFILNIVNFQNGQDLHRLGENLYILEGGQTVPAENYLIKQGFLEKSNVNPLEELVKMIEITRSFESNQRVIQAMDETLGKAVNEIGRLR</sequence>
<dbReference type="Pfam" id="PF22692">
    <property type="entry name" value="LlgE_F_G_D1"/>
    <property type="match status" value="1"/>
</dbReference>
<dbReference type="InterPro" id="IPR020013">
    <property type="entry name" value="Flagellar_FlgE/F/G"/>
</dbReference>
<dbReference type="AlphaFoldDB" id="A0A1T4LCF9"/>
<evidence type="ECO:0000259" key="3">
    <source>
        <dbReference type="Pfam" id="PF00460"/>
    </source>
</evidence>
<dbReference type="Pfam" id="PF06429">
    <property type="entry name" value="Flg_bbr_C"/>
    <property type="match status" value="1"/>
</dbReference>
<dbReference type="RefSeq" id="WP_087678372.1">
    <property type="nucleotide sequence ID" value="NZ_FUWV01000004.1"/>
</dbReference>
<feature type="domain" description="Flagellar hook protein FlgE/F/G-like D1" evidence="5">
    <location>
        <begin position="94"/>
        <end position="158"/>
    </location>
</feature>
<accession>A0A1T4LCF9</accession>
<proteinExistence type="inferred from homology"/>
<dbReference type="InterPro" id="IPR053967">
    <property type="entry name" value="LlgE_F_G-like_D1"/>
</dbReference>
<dbReference type="OrthoDB" id="9800375at2"/>